<comment type="similarity">
    <text evidence="1 2">Belongs to the phD/YefM antitoxin family.</text>
</comment>
<reference evidence="3 4" key="1">
    <citation type="submission" date="2020-02" db="EMBL/GenBank/DDBJ databases">
        <authorList>
            <person name="Sun Q."/>
        </authorList>
    </citation>
    <scope>NUCLEOTIDE SEQUENCE [LARGE SCALE GENOMIC DNA]</scope>
    <source>
        <strain evidence="3 4">YIM 13062</strain>
    </source>
</reference>
<dbReference type="Proteomes" id="UP000521379">
    <property type="component" value="Unassembled WGS sequence"/>
</dbReference>
<dbReference type="SUPFAM" id="SSF143120">
    <property type="entry name" value="YefM-like"/>
    <property type="match status" value="1"/>
</dbReference>
<keyword evidence="4" id="KW-1185">Reference proteome</keyword>
<dbReference type="RefSeq" id="WP_119933742.1">
    <property type="nucleotide sequence ID" value="NZ_JAAVUN010000031.1"/>
</dbReference>
<comment type="function">
    <text evidence="2">Antitoxin component of a type II toxin-antitoxin (TA) system.</text>
</comment>
<dbReference type="EMBL" id="JAAVUN010000031">
    <property type="protein sequence ID" value="NKE10575.1"/>
    <property type="molecule type" value="Genomic_DNA"/>
</dbReference>
<sequence length="77" mass="8530">MSTMNVYEAKSSFSKLLSRAEAGETIIIARNGKPVAQFGPIEQVDRPVIFGDLAGQITMAEDFDTWGEQDEKDWYGA</sequence>
<evidence type="ECO:0000256" key="1">
    <source>
        <dbReference type="ARBA" id="ARBA00009981"/>
    </source>
</evidence>
<proteinExistence type="inferred from homology"/>
<evidence type="ECO:0000256" key="2">
    <source>
        <dbReference type="RuleBase" id="RU362080"/>
    </source>
</evidence>
<gene>
    <name evidence="3" type="ORF">GTW58_11675</name>
</gene>
<protein>
    <recommendedName>
        <fullName evidence="2">Antitoxin</fullName>
    </recommendedName>
</protein>
<accession>A0A846U294</accession>
<dbReference type="PANTHER" id="PTHR35377">
    <property type="entry name" value="ANTITOXIN VAPB49-RELATED-RELATED"/>
    <property type="match status" value="1"/>
</dbReference>
<dbReference type="Gene3D" id="3.40.1620.10">
    <property type="entry name" value="YefM-like domain"/>
    <property type="match status" value="1"/>
</dbReference>
<dbReference type="InterPro" id="IPR036165">
    <property type="entry name" value="YefM-like_sf"/>
</dbReference>
<organism evidence="3 4">
    <name type="scientific">Kocuria subflava</name>
    <dbReference type="NCBI Taxonomy" id="1736139"/>
    <lineage>
        <taxon>Bacteria</taxon>
        <taxon>Bacillati</taxon>
        <taxon>Actinomycetota</taxon>
        <taxon>Actinomycetes</taxon>
        <taxon>Micrococcales</taxon>
        <taxon>Micrococcaceae</taxon>
        <taxon>Kocuria</taxon>
    </lineage>
</organism>
<dbReference type="AlphaFoldDB" id="A0A846U294"/>
<dbReference type="Pfam" id="PF02604">
    <property type="entry name" value="PhdYeFM_antitox"/>
    <property type="match status" value="1"/>
</dbReference>
<dbReference type="PANTHER" id="PTHR35377:SF4">
    <property type="entry name" value="PREVENT-HOST-DEATH FAMILY PROTEIN"/>
    <property type="match status" value="1"/>
</dbReference>
<evidence type="ECO:0000313" key="4">
    <source>
        <dbReference type="Proteomes" id="UP000521379"/>
    </source>
</evidence>
<evidence type="ECO:0000313" key="3">
    <source>
        <dbReference type="EMBL" id="NKE10575.1"/>
    </source>
</evidence>
<comment type="caution">
    <text evidence="3">The sequence shown here is derived from an EMBL/GenBank/DDBJ whole genome shotgun (WGS) entry which is preliminary data.</text>
</comment>
<dbReference type="InterPro" id="IPR051416">
    <property type="entry name" value="phD-YefM_TA_antitoxins"/>
</dbReference>
<dbReference type="InterPro" id="IPR006442">
    <property type="entry name" value="Antitoxin_Phd/YefM"/>
</dbReference>
<name>A0A846U294_9MICC</name>
<dbReference type="NCBIfam" id="TIGR01552">
    <property type="entry name" value="phd_fam"/>
    <property type="match status" value="1"/>
</dbReference>